<proteinExistence type="predicted"/>
<accession>A0A8H3X6T7</accession>
<keyword evidence="1" id="KW-1133">Transmembrane helix</keyword>
<protein>
    <submittedName>
        <fullName evidence="2">Nucleopolyhedrovirus p10 family protein</fullName>
    </submittedName>
</protein>
<dbReference type="EMBL" id="WTPW01001821">
    <property type="protein sequence ID" value="KAF0412141.1"/>
    <property type="molecule type" value="Genomic_DNA"/>
</dbReference>
<comment type="caution">
    <text evidence="2">The sequence shown here is derived from an EMBL/GenBank/DDBJ whole genome shotgun (WGS) entry which is preliminary data.</text>
</comment>
<feature type="transmembrane region" description="Helical" evidence="1">
    <location>
        <begin position="643"/>
        <end position="660"/>
    </location>
</feature>
<feature type="transmembrane region" description="Helical" evidence="1">
    <location>
        <begin position="708"/>
        <end position="727"/>
    </location>
</feature>
<dbReference type="OrthoDB" id="2441454at2759"/>
<sequence>MISKEPLYRVYIFTKEDNKLIHQSTIKVESYDEKIFLSKGRLFIYDENLGSITKWDINTLKFEAYFLFNNSFKVDNMKLDDNGVLLFVYGRKRVDNLHKDPYPCISVYSADHGNKFTTYKYHDKTVVINAVYLIASDIGARLLIVHHNNNTIKKKKEKKYQYDICDPFAPYIPEKSYVKANDLFKGFEAKGDEIFENKYIIKNDKIIGFNHDGKLVIKRLIPDNDNWISYLRGTLNDSNSIFISSDSEKIINLIRRTIDKSDKSKETIDNTTTDIDKVKKMTEEVIIDSDKSNKTTEEATIDIDKSKEAIEEVTTDVYKKYQKKYFVTWTLKYENMNIILTAEFKNCKIEQAETKSDSIQIVPELYINSDRDVKEFVNICDCLDNDDLIMVTYWGVLVWTFNTKDYKIELSYCWEDECDTWDWDRVKVIKLFYEIDEKTFDGENFDIKKLKKKSYFLPPSSYISIIRYNPVFSQSESPKDDRFLFNELIKKHINNRFFLILYGKKLIEDIIKEDEDMLLRKLFNGCIEQIEKDEETLNTQIFKIFFQSITEISEKNPSFFEDFVIKISLLCVLKVEKKEQNLNHLHHYQNYSSLSELSYLESLFDIIYNSFLYKKFTSSNIYIYIINSYPYKKIISKFKPCRTPQLFLMFSLLYFVTYYENDEDDNFLKKLFNPRSSHFVNIDDLIFYKTWNGEALINFKWNTFGRRYYFAIWILYIVFFGSFTSAATLSNFISWPCQKILLITTTVLGFWHLFFEIRNITYSYKVYFSSLWNCLDLGTIISAIVTSIIWLRNDSGVNMFIQFGTAIRVPKFDPGLI</sequence>
<gene>
    <name evidence="2" type="ORF">F8M41_007990</name>
</gene>
<dbReference type="SUPFAM" id="SSF69322">
    <property type="entry name" value="Tricorn protease domain 2"/>
    <property type="match status" value="1"/>
</dbReference>
<dbReference type="AlphaFoldDB" id="A0A8H3X6T7"/>
<feature type="transmembrane region" description="Helical" evidence="1">
    <location>
        <begin position="733"/>
        <end position="754"/>
    </location>
</feature>
<organism evidence="2 3">
    <name type="scientific">Gigaspora margarita</name>
    <dbReference type="NCBI Taxonomy" id="4874"/>
    <lineage>
        <taxon>Eukaryota</taxon>
        <taxon>Fungi</taxon>
        <taxon>Fungi incertae sedis</taxon>
        <taxon>Mucoromycota</taxon>
        <taxon>Glomeromycotina</taxon>
        <taxon>Glomeromycetes</taxon>
        <taxon>Diversisporales</taxon>
        <taxon>Gigasporaceae</taxon>
        <taxon>Gigaspora</taxon>
    </lineage>
</organism>
<feature type="transmembrane region" description="Helical" evidence="1">
    <location>
        <begin position="766"/>
        <end position="791"/>
    </location>
</feature>
<keyword evidence="1" id="KW-0472">Membrane</keyword>
<evidence type="ECO:0000313" key="3">
    <source>
        <dbReference type="Proteomes" id="UP000439903"/>
    </source>
</evidence>
<evidence type="ECO:0000256" key="1">
    <source>
        <dbReference type="SAM" id="Phobius"/>
    </source>
</evidence>
<keyword evidence="3" id="KW-1185">Reference proteome</keyword>
<reference evidence="2 3" key="1">
    <citation type="journal article" date="2019" name="Environ. Microbiol.">
        <title>At the nexus of three kingdoms: the genome of the mycorrhizal fungus Gigaspora margarita provides insights into plant, endobacterial and fungal interactions.</title>
        <authorList>
            <person name="Venice F."/>
            <person name="Ghignone S."/>
            <person name="Salvioli di Fossalunga A."/>
            <person name="Amselem J."/>
            <person name="Novero M."/>
            <person name="Xianan X."/>
            <person name="Sedzielewska Toro K."/>
            <person name="Morin E."/>
            <person name="Lipzen A."/>
            <person name="Grigoriev I.V."/>
            <person name="Henrissat B."/>
            <person name="Martin F.M."/>
            <person name="Bonfante P."/>
        </authorList>
    </citation>
    <scope>NUCLEOTIDE SEQUENCE [LARGE SCALE GENOMIC DNA]</scope>
    <source>
        <strain evidence="2 3">BEG34</strain>
    </source>
</reference>
<name>A0A8H3X6T7_GIGMA</name>
<dbReference type="Proteomes" id="UP000439903">
    <property type="component" value="Unassembled WGS sequence"/>
</dbReference>
<keyword evidence="1" id="KW-0812">Transmembrane</keyword>
<evidence type="ECO:0000313" key="2">
    <source>
        <dbReference type="EMBL" id="KAF0412141.1"/>
    </source>
</evidence>